<reference evidence="1 2" key="1">
    <citation type="submission" date="2021-08" db="EMBL/GenBank/DDBJ databases">
        <title>Complete genome sequence of Leptospira kobayashii strain E30.</title>
        <authorList>
            <person name="Nakao R."/>
            <person name="Nakamura S."/>
            <person name="Masuzawa T."/>
            <person name="Koizumi N."/>
        </authorList>
    </citation>
    <scope>NUCLEOTIDE SEQUENCE [LARGE SCALE GENOMIC DNA]</scope>
    <source>
        <strain evidence="1 2">E30</strain>
    </source>
</reference>
<dbReference type="Proteomes" id="UP000245263">
    <property type="component" value="Chromosome 1"/>
</dbReference>
<dbReference type="RefSeq" id="WP_109020931.1">
    <property type="nucleotide sequence ID" value="NZ_AP025028.1"/>
</dbReference>
<gene>
    <name evidence="1" type="ORF">LPTSP3_g30950</name>
</gene>
<evidence type="ECO:0008006" key="3">
    <source>
        <dbReference type="Google" id="ProtNLM"/>
    </source>
</evidence>
<evidence type="ECO:0000313" key="2">
    <source>
        <dbReference type="Proteomes" id="UP000245263"/>
    </source>
</evidence>
<name>A0ABN6KG50_9LEPT</name>
<keyword evidence="2" id="KW-1185">Reference proteome</keyword>
<organism evidence="1 2">
    <name type="scientific">Leptospira kobayashii</name>
    <dbReference type="NCBI Taxonomy" id="1917830"/>
    <lineage>
        <taxon>Bacteria</taxon>
        <taxon>Pseudomonadati</taxon>
        <taxon>Spirochaetota</taxon>
        <taxon>Spirochaetia</taxon>
        <taxon>Leptospirales</taxon>
        <taxon>Leptospiraceae</taxon>
        <taxon>Leptospira</taxon>
    </lineage>
</organism>
<dbReference type="EMBL" id="AP025028">
    <property type="protein sequence ID" value="BDA80165.1"/>
    <property type="molecule type" value="Genomic_DNA"/>
</dbReference>
<evidence type="ECO:0000313" key="1">
    <source>
        <dbReference type="EMBL" id="BDA80165.1"/>
    </source>
</evidence>
<sequence>MNMIFSNKIAKHDFFDTAVADILRAIDGGSLMGSIILSMCCIDYMGLAMNPEKKNTKSDFKNFITEHMSQANTIYSDPDIADVLYAVRNSLIHSYGKSDATENLKLDFVIDQNRFENHLAVVTSGNRRCFYLYLPHFVAELIAGVEHFFRKSAITQASLHKWYSNLLLVLGVSGSSYRFDVEITPGNIHSRSHRFLEVLDNPNPLSIESLRENISLLIRKQLNPEV</sequence>
<proteinExistence type="predicted"/>
<protein>
    <recommendedName>
        <fullName evidence="3">pEK499-p136 HEPN domain-containing protein</fullName>
    </recommendedName>
</protein>
<accession>A0ABN6KG50</accession>